<dbReference type="Pfam" id="PF21041">
    <property type="entry name" value="XMAP215_CLASP_TOG"/>
    <property type="match status" value="1"/>
</dbReference>
<dbReference type="InterPro" id="IPR048491">
    <property type="entry name" value="XMAP215_CLASP_TOG"/>
</dbReference>
<evidence type="ECO:0000256" key="2">
    <source>
        <dbReference type="ARBA" id="ARBA00022490"/>
    </source>
</evidence>
<dbReference type="GO" id="GO:0005856">
    <property type="term" value="C:cytoskeleton"/>
    <property type="evidence" value="ECO:0007669"/>
    <property type="project" value="UniProtKB-SubCell"/>
</dbReference>
<name>A0A0R3QCQ6_9BILA</name>
<dbReference type="AlphaFoldDB" id="A0A0R3QCQ6"/>
<dbReference type="PANTHER" id="PTHR12609">
    <property type="entry name" value="MICROTUBULE ASSOCIATED PROTEIN XMAP215"/>
    <property type="match status" value="1"/>
</dbReference>
<dbReference type="InterPro" id="IPR034085">
    <property type="entry name" value="TOG"/>
</dbReference>
<evidence type="ECO:0000256" key="3">
    <source>
        <dbReference type="ARBA" id="ARBA00023212"/>
    </source>
</evidence>
<protein>
    <submittedName>
        <fullName evidence="5">TOG domain-containing protein</fullName>
    </submittedName>
</protein>
<dbReference type="WBParaSite" id="BTMF_0000413601-mRNA-1">
    <property type="protein sequence ID" value="BTMF_0000413601-mRNA-1"/>
    <property type="gene ID" value="BTMF_0000413601"/>
</dbReference>
<organism evidence="5">
    <name type="scientific">Brugia timori</name>
    <dbReference type="NCBI Taxonomy" id="42155"/>
    <lineage>
        <taxon>Eukaryota</taxon>
        <taxon>Metazoa</taxon>
        <taxon>Ecdysozoa</taxon>
        <taxon>Nematoda</taxon>
        <taxon>Chromadorea</taxon>
        <taxon>Rhabditida</taxon>
        <taxon>Spirurina</taxon>
        <taxon>Spiruromorpha</taxon>
        <taxon>Filarioidea</taxon>
        <taxon>Onchocercidae</taxon>
        <taxon>Brugia</taxon>
    </lineage>
</organism>
<dbReference type="STRING" id="42155.A0A0R3QCQ6"/>
<dbReference type="GO" id="GO:0030951">
    <property type="term" value="P:establishment or maintenance of microtubule cytoskeleton polarity"/>
    <property type="evidence" value="ECO:0007669"/>
    <property type="project" value="InterPro"/>
</dbReference>
<dbReference type="InterPro" id="IPR011989">
    <property type="entry name" value="ARM-like"/>
</dbReference>
<reference evidence="5" key="1">
    <citation type="submission" date="2017-02" db="UniProtKB">
        <authorList>
            <consortium name="WormBaseParasite"/>
        </authorList>
    </citation>
    <scope>IDENTIFICATION</scope>
</reference>
<dbReference type="SMART" id="SM01349">
    <property type="entry name" value="TOG"/>
    <property type="match status" value="1"/>
</dbReference>
<dbReference type="SUPFAM" id="SSF48371">
    <property type="entry name" value="ARM repeat"/>
    <property type="match status" value="1"/>
</dbReference>
<dbReference type="InterPro" id="IPR016024">
    <property type="entry name" value="ARM-type_fold"/>
</dbReference>
<sequence>LVKLPEQFNEWLESKKWTERRDALQALINEMTKTPRLDPKVDYFSITQSLRNVLAKDANINVCALAAKCITGLANGLRMKFAQFATLYIPVIFERFKEKKPTLRDPLIECIDTIALTVNLDMLVDELSNCFNKPNPQIKLQACNFIYRVMKNHNQTSAPKKTIKAVTPILVKAIGTVVTKIGSQFTTDPDAEVREAACIGLGSIMRLTGDKVMNTFLGNLQEDKTKMKKV</sequence>
<proteinExistence type="predicted"/>
<dbReference type="Gene3D" id="1.25.10.10">
    <property type="entry name" value="Leucine-rich Repeat Variant"/>
    <property type="match status" value="1"/>
</dbReference>
<accession>A0A0R3QCQ6</accession>
<evidence type="ECO:0000256" key="1">
    <source>
        <dbReference type="ARBA" id="ARBA00004245"/>
    </source>
</evidence>
<evidence type="ECO:0000313" key="5">
    <source>
        <dbReference type="WBParaSite" id="BTMF_0000413601-mRNA-1"/>
    </source>
</evidence>
<keyword evidence="3" id="KW-0206">Cytoskeleton</keyword>
<keyword evidence="2" id="KW-0963">Cytoplasm</keyword>
<dbReference type="FunFam" id="1.25.10.10:FF:000019">
    <property type="entry name" value="Cytoskeleton-associated protein 5"/>
    <property type="match status" value="1"/>
</dbReference>
<evidence type="ECO:0000259" key="4">
    <source>
        <dbReference type="SMART" id="SM01349"/>
    </source>
</evidence>
<dbReference type="GO" id="GO:0007051">
    <property type="term" value="P:spindle organization"/>
    <property type="evidence" value="ECO:0007669"/>
    <property type="project" value="InterPro"/>
</dbReference>
<comment type="subcellular location">
    <subcellularLocation>
        <location evidence="1">Cytoplasm</location>
        <location evidence="1">Cytoskeleton</location>
    </subcellularLocation>
</comment>
<dbReference type="GO" id="GO:0051010">
    <property type="term" value="F:microtubule plus-end binding"/>
    <property type="evidence" value="ECO:0007669"/>
    <property type="project" value="InterPro"/>
</dbReference>
<dbReference type="InterPro" id="IPR045110">
    <property type="entry name" value="XMAP215"/>
</dbReference>
<dbReference type="GO" id="GO:0046785">
    <property type="term" value="P:microtubule polymerization"/>
    <property type="evidence" value="ECO:0007669"/>
    <property type="project" value="InterPro"/>
</dbReference>
<feature type="domain" description="TOG" evidence="4">
    <location>
        <begin position="1"/>
        <end position="229"/>
    </location>
</feature>
<dbReference type="GO" id="GO:0061863">
    <property type="term" value="F:microtubule plus end polymerase"/>
    <property type="evidence" value="ECO:0007669"/>
    <property type="project" value="InterPro"/>
</dbReference>